<keyword evidence="3" id="KW-1185">Reference proteome</keyword>
<proteinExistence type="predicted"/>
<reference evidence="2" key="2">
    <citation type="submission" date="2020-09" db="EMBL/GenBank/DDBJ databases">
        <authorList>
            <person name="Sun Q."/>
            <person name="Zhou Y."/>
        </authorList>
    </citation>
    <scope>NUCLEOTIDE SEQUENCE</scope>
    <source>
        <strain evidence="2">CGMCC 1.12827</strain>
    </source>
</reference>
<accession>A0A916SUI9</accession>
<comment type="caution">
    <text evidence="2">The sequence shown here is derived from an EMBL/GenBank/DDBJ whole genome shotgun (WGS) entry which is preliminary data.</text>
</comment>
<name>A0A916SUI9_9ACTN</name>
<dbReference type="EMBL" id="BMGC01000002">
    <property type="protein sequence ID" value="GGB18333.1"/>
    <property type="molecule type" value="Genomic_DNA"/>
</dbReference>
<dbReference type="PROSITE" id="PS50943">
    <property type="entry name" value="HTH_CROC1"/>
    <property type="match status" value="1"/>
</dbReference>
<gene>
    <name evidence="2" type="ORF">GCM10011489_03010</name>
</gene>
<dbReference type="Gene3D" id="1.10.260.40">
    <property type="entry name" value="lambda repressor-like DNA-binding domains"/>
    <property type="match status" value="1"/>
</dbReference>
<evidence type="ECO:0000313" key="3">
    <source>
        <dbReference type="Proteomes" id="UP000621454"/>
    </source>
</evidence>
<dbReference type="Pfam" id="PF01381">
    <property type="entry name" value="HTH_3"/>
    <property type="match status" value="1"/>
</dbReference>
<dbReference type="AlphaFoldDB" id="A0A916SUI9"/>
<feature type="domain" description="HTH cro/C1-type" evidence="1">
    <location>
        <begin position="23"/>
        <end position="78"/>
    </location>
</feature>
<dbReference type="InterPro" id="IPR001387">
    <property type="entry name" value="Cro/C1-type_HTH"/>
</dbReference>
<dbReference type="Proteomes" id="UP000621454">
    <property type="component" value="Unassembled WGS sequence"/>
</dbReference>
<dbReference type="CDD" id="cd00093">
    <property type="entry name" value="HTH_XRE"/>
    <property type="match status" value="1"/>
</dbReference>
<dbReference type="GO" id="GO:0003677">
    <property type="term" value="F:DNA binding"/>
    <property type="evidence" value="ECO:0007669"/>
    <property type="project" value="InterPro"/>
</dbReference>
<protein>
    <recommendedName>
        <fullName evidence="1">HTH cro/C1-type domain-containing protein</fullName>
    </recommendedName>
</protein>
<dbReference type="SMART" id="SM00530">
    <property type="entry name" value="HTH_XRE"/>
    <property type="match status" value="1"/>
</dbReference>
<dbReference type="InterPro" id="IPR010982">
    <property type="entry name" value="Lambda_DNA-bd_dom_sf"/>
</dbReference>
<evidence type="ECO:0000259" key="1">
    <source>
        <dbReference type="PROSITE" id="PS50943"/>
    </source>
</evidence>
<reference evidence="2" key="1">
    <citation type="journal article" date="2014" name="Int. J. Syst. Evol. Microbiol.">
        <title>Complete genome sequence of Corynebacterium casei LMG S-19264T (=DSM 44701T), isolated from a smear-ripened cheese.</title>
        <authorList>
            <consortium name="US DOE Joint Genome Institute (JGI-PGF)"/>
            <person name="Walter F."/>
            <person name="Albersmeier A."/>
            <person name="Kalinowski J."/>
            <person name="Ruckert C."/>
        </authorList>
    </citation>
    <scope>NUCLEOTIDE SEQUENCE</scope>
    <source>
        <strain evidence="2">CGMCC 1.12827</strain>
    </source>
</reference>
<dbReference type="RefSeq" id="WP_188584825.1">
    <property type="nucleotide sequence ID" value="NZ_BMGC01000002.1"/>
</dbReference>
<dbReference type="SUPFAM" id="SSF47413">
    <property type="entry name" value="lambda repressor-like DNA-binding domains"/>
    <property type="match status" value="1"/>
</dbReference>
<sequence length="162" mass="17890">MPAKKVEIGESGRTVALNVAFHRASQGMTAAELAAKVNANGRALAQQTIGEIENLRRRCDVDDLIALAQGLGVSPATLLMPRSDDPHESVAFTGGDIDEPGSTGRQRMPAHVVWQWLCARMPLIHPSEHDSDPTHYEQYVEYFDQRATPAWSRIDRSRDDEA</sequence>
<evidence type="ECO:0000313" key="2">
    <source>
        <dbReference type="EMBL" id="GGB18333.1"/>
    </source>
</evidence>
<organism evidence="2 3">
    <name type="scientific">Gordonia jinhuaensis</name>
    <dbReference type="NCBI Taxonomy" id="1517702"/>
    <lineage>
        <taxon>Bacteria</taxon>
        <taxon>Bacillati</taxon>
        <taxon>Actinomycetota</taxon>
        <taxon>Actinomycetes</taxon>
        <taxon>Mycobacteriales</taxon>
        <taxon>Gordoniaceae</taxon>
        <taxon>Gordonia</taxon>
    </lineage>
</organism>